<reference evidence="2" key="1">
    <citation type="submission" date="2016-01" db="EMBL/GenBank/DDBJ databases">
        <title>Isolation and Characterization of Enterobacteria phage CBB.</title>
        <authorList>
            <person name="Buttimer C.T.H."/>
            <person name="Hendrix H."/>
            <person name="Alexandre H."/>
            <person name="O'Mahony J."/>
            <person name="Lavigne R."/>
            <person name="Coffey A."/>
        </authorList>
    </citation>
    <scope>NUCLEOTIDE SEQUENCE [LARGE SCALE GENOMIC DNA]</scope>
</reference>
<protein>
    <submittedName>
        <fullName evidence="1">Uncharacterized protein</fullName>
    </submittedName>
</protein>
<keyword evidence="2" id="KW-1185">Reference proteome</keyword>
<proteinExistence type="predicted"/>
<evidence type="ECO:0000313" key="2">
    <source>
        <dbReference type="Proteomes" id="UP000223891"/>
    </source>
</evidence>
<evidence type="ECO:0000313" key="1">
    <source>
        <dbReference type="EMBL" id="AMM43948.1"/>
    </source>
</evidence>
<name>A0A1L2CVA4_9CAUD</name>
<gene>
    <name evidence="1" type="ORF">CBB_385</name>
</gene>
<dbReference type="EMBL" id="KU574722">
    <property type="protein sequence ID" value="AMM43948.1"/>
    <property type="molecule type" value="Genomic_DNA"/>
</dbReference>
<dbReference type="Proteomes" id="UP000223891">
    <property type="component" value="Segment"/>
</dbReference>
<sequence length="84" mass="9795">MNPNDLNNSENFTWCYTWSDLRENYDKVKLVNPEFIELYGFAIPDDVKVGDVFAVTELTEDGGTRVDRGFVIPRQYLDYFEANC</sequence>
<organism evidence="1 2">
    <name type="scientific">Pectobacterium phage vB_PcaM_CBB</name>
    <dbReference type="NCBI Taxonomy" id="2772511"/>
    <lineage>
        <taxon>Viruses</taxon>
        <taxon>Duplodnaviria</taxon>
        <taxon>Heunggongvirae</taxon>
        <taxon>Uroviricota</taxon>
        <taxon>Caudoviricetes</taxon>
        <taxon>Mimasvirus</taxon>
        <taxon>Mimasvirus CBB</taxon>
    </lineage>
</organism>
<accession>A0A1L2CVA4</accession>